<dbReference type="Proteomes" id="UP000239757">
    <property type="component" value="Unassembled WGS sequence"/>
</dbReference>
<evidence type="ECO:0000313" key="2">
    <source>
        <dbReference type="EMBL" id="PPS07783.1"/>
    </source>
</evidence>
<gene>
    <name evidence="2" type="ORF">GOBAR_AA12852</name>
</gene>
<dbReference type="EMBL" id="KZ664100">
    <property type="protein sequence ID" value="PPS07783.1"/>
    <property type="molecule type" value="Genomic_DNA"/>
</dbReference>
<dbReference type="OrthoDB" id="10464044at2759"/>
<accession>A0A2P5XWS1</accession>
<sequence>MGIDEDGEEGPNNDDHFHHDDEDFSDLDLDEVPENINDEGTEEAEDVHPLSIGNPSHGLVIRNDTRAYMLSVDSNVTLASEFPKYPHIIPTHWLAIDSELEELFIGQQSTNKENCVFYIKRYSMKMSVDYKVVKSTPKLHVGDVEGLEKGEISGFEQHLYRGHNCGQFRNLKGPIHALLHI</sequence>
<dbReference type="AlphaFoldDB" id="A0A2P5XWS1"/>
<evidence type="ECO:0000256" key="1">
    <source>
        <dbReference type="SAM" id="MobiDB-lite"/>
    </source>
</evidence>
<proteinExistence type="predicted"/>
<organism evidence="2 3">
    <name type="scientific">Gossypium barbadense</name>
    <name type="common">Sea Island cotton</name>
    <name type="synonym">Hibiscus barbadensis</name>
    <dbReference type="NCBI Taxonomy" id="3634"/>
    <lineage>
        <taxon>Eukaryota</taxon>
        <taxon>Viridiplantae</taxon>
        <taxon>Streptophyta</taxon>
        <taxon>Embryophyta</taxon>
        <taxon>Tracheophyta</taxon>
        <taxon>Spermatophyta</taxon>
        <taxon>Magnoliopsida</taxon>
        <taxon>eudicotyledons</taxon>
        <taxon>Gunneridae</taxon>
        <taxon>Pentapetalae</taxon>
        <taxon>rosids</taxon>
        <taxon>malvids</taxon>
        <taxon>Malvales</taxon>
        <taxon>Malvaceae</taxon>
        <taxon>Malvoideae</taxon>
        <taxon>Gossypium</taxon>
    </lineage>
</organism>
<name>A0A2P5XWS1_GOSBA</name>
<evidence type="ECO:0000313" key="3">
    <source>
        <dbReference type="Proteomes" id="UP000239757"/>
    </source>
</evidence>
<feature type="region of interest" description="Disordered" evidence="1">
    <location>
        <begin position="1"/>
        <end position="33"/>
    </location>
</feature>
<reference evidence="2 3" key="1">
    <citation type="submission" date="2015-01" db="EMBL/GenBank/DDBJ databases">
        <title>Genome of allotetraploid Gossypium barbadense reveals genomic plasticity and fiber elongation in cotton evolution.</title>
        <authorList>
            <person name="Chen X."/>
            <person name="Liu X."/>
            <person name="Zhao B."/>
            <person name="Zheng H."/>
            <person name="Hu Y."/>
            <person name="Lu G."/>
            <person name="Yang C."/>
            <person name="Chen J."/>
            <person name="Shan C."/>
            <person name="Zhang L."/>
            <person name="Zhou Y."/>
            <person name="Wang L."/>
            <person name="Guo W."/>
            <person name="Bai Y."/>
            <person name="Ruan J."/>
            <person name="Shangguan X."/>
            <person name="Mao Y."/>
            <person name="Jiang J."/>
            <person name="Zhu Y."/>
            <person name="Lei J."/>
            <person name="Kang H."/>
            <person name="Chen S."/>
            <person name="He X."/>
            <person name="Wang R."/>
            <person name="Wang Y."/>
            <person name="Chen J."/>
            <person name="Wang L."/>
            <person name="Yu S."/>
            <person name="Wang B."/>
            <person name="Wei J."/>
            <person name="Song S."/>
            <person name="Lu X."/>
            <person name="Gao Z."/>
            <person name="Gu W."/>
            <person name="Deng X."/>
            <person name="Ma D."/>
            <person name="Wang S."/>
            <person name="Liang W."/>
            <person name="Fang L."/>
            <person name="Cai C."/>
            <person name="Zhu X."/>
            <person name="Zhou B."/>
            <person name="Zhang Y."/>
            <person name="Chen Z."/>
            <person name="Xu S."/>
            <person name="Zhu R."/>
            <person name="Wang S."/>
            <person name="Zhang T."/>
            <person name="Zhao G."/>
        </authorList>
    </citation>
    <scope>NUCLEOTIDE SEQUENCE [LARGE SCALE GENOMIC DNA]</scope>
    <source>
        <strain evidence="3">cv. Xinhai21</strain>
        <tissue evidence="2">Leaf</tissue>
    </source>
</reference>
<protein>
    <submittedName>
        <fullName evidence="2">Uncharacterized protein</fullName>
    </submittedName>
</protein>
<feature type="compositionally biased region" description="Acidic residues" evidence="1">
    <location>
        <begin position="22"/>
        <end position="33"/>
    </location>
</feature>
<feature type="compositionally biased region" description="Acidic residues" evidence="1">
    <location>
        <begin position="1"/>
        <end position="12"/>
    </location>
</feature>